<evidence type="ECO:0000313" key="1">
    <source>
        <dbReference type="EMBL" id="OAF17029.1"/>
    </source>
</evidence>
<sequence>MRDDLALLVAIFSAASDKFIGGTGTLTAGSEQNAEEDWVTGTFGRLRRLRYPNELASAGVNGVSFGGFELAFS</sequence>
<evidence type="ECO:0000313" key="2">
    <source>
        <dbReference type="Proteomes" id="UP000076959"/>
    </source>
</evidence>
<proteinExistence type="predicted"/>
<organism evidence="1 2">
    <name type="scientific">Bradyrhizobium centrolobii</name>
    <dbReference type="NCBI Taxonomy" id="1505087"/>
    <lineage>
        <taxon>Bacteria</taxon>
        <taxon>Pseudomonadati</taxon>
        <taxon>Pseudomonadota</taxon>
        <taxon>Alphaproteobacteria</taxon>
        <taxon>Hyphomicrobiales</taxon>
        <taxon>Nitrobacteraceae</taxon>
        <taxon>Bradyrhizobium</taxon>
    </lineage>
</organism>
<dbReference type="Proteomes" id="UP000076959">
    <property type="component" value="Unassembled WGS sequence"/>
</dbReference>
<name>A0A176Z8M2_9BRAD</name>
<reference evidence="1 2" key="1">
    <citation type="submission" date="2016-03" db="EMBL/GenBank/DDBJ databases">
        <title>Draft Genome Sequence of the Strain BR 10245 (Bradyrhizobium sp.) isolated from nodules of Centrolobium paraense.</title>
        <authorList>
            <person name="Simoes-Araujo J.L.Sr."/>
            <person name="Barauna A.C."/>
            <person name="Silva K."/>
            <person name="Zilli J.E."/>
        </authorList>
    </citation>
    <scope>NUCLEOTIDE SEQUENCE [LARGE SCALE GENOMIC DNA]</scope>
    <source>
        <strain evidence="1 2">BR 10245</strain>
    </source>
</reference>
<accession>A0A176Z8M2</accession>
<dbReference type="RefSeq" id="WP_063695974.1">
    <property type="nucleotide sequence ID" value="NZ_LUUB01000005.1"/>
</dbReference>
<keyword evidence="2" id="KW-1185">Reference proteome</keyword>
<dbReference type="EMBL" id="LUUB01000005">
    <property type="protein sequence ID" value="OAF17029.1"/>
    <property type="molecule type" value="Genomic_DNA"/>
</dbReference>
<protein>
    <submittedName>
        <fullName evidence="1">Uncharacterized protein</fullName>
    </submittedName>
</protein>
<gene>
    <name evidence="1" type="ORF">AYJ54_37410</name>
</gene>
<dbReference type="AlphaFoldDB" id="A0A176Z8M2"/>
<comment type="caution">
    <text evidence="1">The sequence shown here is derived from an EMBL/GenBank/DDBJ whole genome shotgun (WGS) entry which is preliminary data.</text>
</comment>